<dbReference type="AlphaFoldDB" id="A0AA36C4S2"/>
<dbReference type="Proteomes" id="UP001177023">
    <property type="component" value="Unassembled WGS sequence"/>
</dbReference>
<evidence type="ECO:0000313" key="2">
    <source>
        <dbReference type="Proteomes" id="UP001177023"/>
    </source>
</evidence>
<keyword evidence="2" id="KW-1185">Reference proteome</keyword>
<name>A0AA36C4S2_9BILA</name>
<reference evidence="1" key="1">
    <citation type="submission" date="2023-06" db="EMBL/GenBank/DDBJ databases">
        <authorList>
            <person name="Delattre M."/>
        </authorList>
    </citation>
    <scope>NUCLEOTIDE SEQUENCE</scope>
    <source>
        <strain evidence="1">AF72</strain>
    </source>
</reference>
<dbReference type="EMBL" id="CATQJA010000105">
    <property type="protein sequence ID" value="CAJ0557776.1"/>
    <property type="molecule type" value="Genomic_DNA"/>
</dbReference>
<evidence type="ECO:0000313" key="1">
    <source>
        <dbReference type="EMBL" id="CAJ0557776.1"/>
    </source>
</evidence>
<organism evidence="1 2">
    <name type="scientific">Mesorhabditis spiculigera</name>
    <dbReference type="NCBI Taxonomy" id="96644"/>
    <lineage>
        <taxon>Eukaryota</taxon>
        <taxon>Metazoa</taxon>
        <taxon>Ecdysozoa</taxon>
        <taxon>Nematoda</taxon>
        <taxon>Chromadorea</taxon>
        <taxon>Rhabditida</taxon>
        <taxon>Rhabditina</taxon>
        <taxon>Rhabditomorpha</taxon>
        <taxon>Rhabditoidea</taxon>
        <taxon>Rhabditidae</taxon>
        <taxon>Mesorhabditinae</taxon>
        <taxon>Mesorhabditis</taxon>
    </lineage>
</organism>
<comment type="caution">
    <text evidence="1">The sequence shown here is derived from an EMBL/GenBank/DDBJ whole genome shotgun (WGS) entry which is preliminary data.</text>
</comment>
<feature type="non-terminal residue" evidence="1">
    <location>
        <position position="168"/>
    </location>
</feature>
<gene>
    <name evidence="1" type="ORF">MSPICULIGERA_LOCUS533</name>
</gene>
<protein>
    <submittedName>
        <fullName evidence="1">Uncharacterized protein</fullName>
    </submittedName>
</protein>
<proteinExistence type="predicted"/>
<accession>A0AA36C4S2</accession>
<sequence length="168" mass="18365">MGLPTIIEEQKFCRYCVTGTVPCHKFIEEPWLEEKLKLNAERAGTGLSPSDGEADNTTARPAGCHPAWEFMQLLTTDLDQLQERVCRRRFSGCPSLGELTCHRVQGLPNAAPDCRPAEQYAYATGKDPLITDTDVLCVPLGGNASSAVFSSGAVMPILIFLYTLNQMA</sequence>